<sequence>MTAMKTKLKNSVALERLHSLKPFLSRRDKIGYVAARNYRFLSNSITEFETIRLSLIEKYGVEGKDERGAPTYTLKMDSPNFKNFCDELAPFNEMEHEVELMTAKYDEVAGNLSGEEILAIDWMLED</sequence>
<name>A0A8S5V5K2_9CAUD</name>
<accession>A0A8S5V5K2</accession>
<protein>
    <submittedName>
        <fullName evidence="1">Uncharacterized protein</fullName>
    </submittedName>
</protein>
<evidence type="ECO:0000313" key="1">
    <source>
        <dbReference type="EMBL" id="DAG01981.1"/>
    </source>
</evidence>
<proteinExistence type="predicted"/>
<organism evidence="1">
    <name type="scientific">Siphoviridae sp. ctKRD15</name>
    <dbReference type="NCBI Taxonomy" id="2825441"/>
    <lineage>
        <taxon>Viruses</taxon>
        <taxon>Duplodnaviria</taxon>
        <taxon>Heunggongvirae</taxon>
        <taxon>Uroviricota</taxon>
        <taxon>Caudoviricetes</taxon>
    </lineage>
</organism>
<dbReference type="EMBL" id="BK016201">
    <property type="protein sequence ID" value="DAG01981.1"/>
    <property type="molecule type" value="Genomic_DNA"/>
</dbReference>
<reference evidence="1" key="1">
    <citation type="journal article" date="2021" name="Proc. Natl. Acad. Sci. U.S.A.">
        <title>A Catalog of Tens of Thousands of Viruses from Human Metagenomes Reveals Hidden Associations with Chronic Diseases.</title>
        <authorList>
            <person name="Tisza M.J."/>
            <person name="Buck C.B."/>
        </authorList>
    </citation>
    <scope>NUCLEOTIDE SEQUENCE</scope>
    <source>
        <strain evidence="1">CtKRD15</strain>
    </source>
</reference>